<organism evidence="2 3">
    <name type="scientific">Phakopsora pachyrhizi</name>
    <name type="common">Asian soybean rust disease fungus</name>
    <dbReference type="NCBI Taxonomy" id="170000"/>
    <lineage>
        <taxon>Eukaryota</taxon>
        <taxon>Fungi</taxon>
        <taxon>Dikarya</taxon>
        <taxon>Basidiomycota</taxon>
        <taxon>Pucciniomycotina</taxon>
        <taxon>Pucciniomycetes</taxon>
        <taxon>Pucciniales</taxon>
        <taxon>Phakopsoraceae</taxon>
        <taxon>Phakopsora</taxon>
    </lineage>
</organism>
<protein>
    <submittedName>
        <fullName evidence="2">Uncharacterized protein</fullName>
    </submittedName>
</protein>
<comment type="caution">
    <text evidence="2">The sequence shown here is derived from an EMBL/GenBank/DDBJ whole genome shotgun (WGS) entry which is preliminary data.</text>
</comment>
<evidence type="ECO:0000256" key="1">
    <source>
        <dbReference type="SAM" id="MobiDB-lite"/>
    </source>
</evidence>
<name>A0AAV0AD07_PHAPC</name>
<keyword evidence="3" id="KW-1185">Reference proteome</keyword>
<proteinExistence type="predicted"/>
<dbReference type="AlphaFoldDB" id="A0AAV0AD07"/>
<dbReference type="EMBL" id="CALTRL010000010">
    <property type="protein sequence ID" value="CAH7665867.1"/>
    <property type="molecule type" value="Genomic_DNA"/>
</dbReference>
<reference evidence="2" key="1">
    <citation type="submission" date="2022-06" db="EMBL/GenBank/DDBJ databases">
        <authorList>
            <consortium name="SYNGENTA / RWTH Aachen University"/>
        </authorList>
    </citation>
    <scope>NUCLEOTIDE SEQUENCE</scope>
</reference>
<evidence type="ECO:0000313" key="2">
    <source>
        <dbReference type="EMBL" id="CAH7665867.1"/>
    </source>
</evidence>
<sequence length="336" mass="37273">MPQQIAPNKIASATGLPSHTGQDVLQELFQNIVTSNPGKSTSDIEYLFKIDLKNIPPPLFHSSKDILSPPGGDPDSAVVKRGCEMAIRQRGFPRITFDWNIKSLSSSPWNNSQSIILVEHYIGWVRSQKEISEVEISFLPKLLERWVINKGKEIESSRGLSEEALTADKKIKLQKAHSAQIFTSEFPRFIILFGYSGTTSEVEDGDDINQFPWTLKPLWRIPKRLTPLSIYTTAVDQEILKVMEYKGVPVGLQSDVYAGEFVAGLSEIQNMELKKQPSCDLARFKAKLQQKLGLGGSNPGGGGSNTPQSARPSGNRPPSDQPIIQQNQSSRMVLDK</sequence>
<accession>A0AAV0AD07</accession>
<evidence type="ECO:0000313" key="3">
    <source>
        <dbReference type="Proteomes" id="UP001153365"/>
    </source>
</evidence>
<feature type="region of interest" description="Disordered" evidence="1">
    <location>
        <begin position="292"/>
        <end position="336"/>
    </location>
</feature>
<feature type="compositionally biased region" description="Polar residues" evidence="1">
    <location>
        <begin position="306"/>
        <end position="336"/>
    </location>
</feature>
<feature type="compositionally biased region" description="Gly residues" evidence="1">
    <location>
        <begin position="293"/>
        <end position="304"/>
    </location>
</feature>
<dbReference type="Proteomes" id="UP001153365">
    <property type="component" value="Unassembled WGS sequence"/>
</dbReference>
<gene>
    <name evidence="2" type="ORF">PPACK8108_LOCUS161</name>
</gene>